<feature type="compositionally biased region" description="Low complexity" evidence="6">
    <location>
        <begin position="90"/>
        <end position="100"/>
    </location>
</feature>
<evidence type="ECO:0000256" key="4">
    <source>
        <dbReference type="ARBA" id="ARBA00023163"/>
    </source>
</evidence>
<dbReference type="Pfam" id="PF03106">
    <property type="entry name" value="WRKY"/>
    <property type="match status" value="1"/>
</dbReference>
<dbReference type="Gene3D" id="2.20.25.80">
    <property type="entry name" value="WRKY domain"/>
    <property type="match status" value="1"/>
</dbReference>
<protein>
    <recommendedName>
        <fullName evidence="7">WRKY domain-containing protein</fullName>
    </recommendedName>
</protein>
<evidence type="ECO:0000256" key="1">
    <source>
        <dbReference type="ARBA" id="ARBA00004123"/>
    </source>
</evidence>
<keyword evidence="3" id="KW-0238">DNA-binding</keyword>
<dbReference type="GO" id="GO:0043565">
    <property type="term" value="F:sequence-specific DNA binding"/>
    <property type="evidence" value="ECO:0007669"/>
    <property type="project" value="InterPro"/>
</dbReference>
<proteinExistence type="predicted"/>
<evidence type="ECO:0000313" key="9">
    <source>
        <dbReference type="Proteomes" id="UP000636709"/>
    </source>
</evidence>
<reference evidence="8" key="1">
    <citation type="submission" date="2020-07" db="EMBL/GenBank/DDBJ databases">
        <title>Genome sequence and genetic diversity analysis of an under-domesticated orphan crop, white fonio (Digitaria exilis).</title>
        <authorList>
            <person name="Bennetzen J.L."/>
            <person name="Chen S."/>
            <person name="Ma X."/>
            <person name="Wang X."/>
            <person name="Yssel A.E.J."/>
            <person name="Chaluvadi S.R."/>
            <person name="Johnson M."/>
            <person name="Gangashetty P."/>
            <person name="Hamidou F."/>
            <person name="Sanogo M.D."/>
            <person name="Zwaenepoel A."/>
            <person name="Wallace J."/>
            <person name="Van De Peer Y."/>
            <person name="Van Deynze A."/>
        </authorList>
    </citation>
    <scope>NUCLEOTIDE SEQUENCE</scope>
    <source>
        <tissue evidence="8">Leaves</tissue>
    </source>
</reference>
<dbReference type="GO" id="GO:0005634">
    <property type="term" value="C:nucleus"/>
    <property type="evidence" value="ECO:0007669"/>
    <property type="project" value="UniProtKB-SubCell"/>
</dbReference>
<name>A0A835B5Y6_9POAL</name>
<dbReference type="InterPro" id="IPR044810">
    <property type="entry name" value="WRKY_plant"/>
</dbReference>
<dbReference type="InterPro" id="IPR003657">
    <property type="entry name" value="WRKY_dom"/>
</dbReference>
<evidence type="ECO:0000256" key="6">
    <source>
        <dbReference type="SAM" id="MobiDB-lite"/>
    </source>
</evidence>
<dbReference type="GO" id="GO:0003700">
    <property type="term" value="F:DNA-binding transcription factor activity"/>
    <property type="evidence" value="ECO:0007669"/>
    <property type="project" value="InterPro"/>
</dbReference>
<dbReference type="Proteomes" id="UP000636709">
    <property type="component" value="Unassembled WGS sequence"/>
</dbReference>
<dbReference type="AlphaFoldDB" id="A0A835B5Y6"/>
<dbReference type="InterPro" id="IPR036576">
    <property type="entry name" value="WRKY_dom_sf"/>
</dbReference>
<sequence length="109" mass="11534">MDILDDGYRWRMYGSKVVKGNPNPRTAGCPMRKHVERASHDPRSVVTTYNGKDNNQAPTAPSAVTPSGASAQGPVGGNFVMPVTDGLLQPPGASSTGGSRRTPRTRQGQ</sequence>
<dbReference type="PROSITE" id="PS50811">
    <property type="entry name" value="WRKY"/>
    <property type="match status" value="1"/>
</dbReference>
<evidence type="ECO:0000256" key="3">
    <source>
        <dbReference type="ARBA" id="ARBA00023125"/>
    </source>
</evidence>
<comment type="subcellular location">
    <subcellularLocation>
        <location evidence="1">Nucleus</location>
    </subcellularLocation>
</comment>
<evidence type="ECO:0000256" key="2">
    <source>
        <dbReference type="ARBA" id="ARBA00023015"/>
    </source>
</evidence>
<dbReference type="OrthoDB" id="782602at2759"/>
<feature type="region of interest" description="Disordered" evidence="6">
    <location>
        <begin position="19"/>
        <end position="109"/>
    </location>
</feature>
<gene>
    <name evidence="8" type="ORF">HU200_041719</name>
</gene>
<keyword evidence="4" id="KW-0804">Transcription</keyword>
<dbReference type="EMBL" id="JACEFO010002007">
    <property type="protein sequence ID" value="KAF8689657.1"/>
    <property type="molecule type" value="Genomic_DNA"/>
</dbReference>
<evidence type="ECO:0000259" key="7">
    <source>
        <dbReference type="PROSITE" id="PS50811"/>
    </source>
</evidence>
<dbReference type="PANTHER" id="PTHR31221:SF193">
    <property type="entry name" value="WRKY TRANSCRIPTION FACTOR PROTEIN 1-RELATED"/>
    <property type="match status" value="1"/>
</dbReference>
<dbReference type="SUPFAM" id="SSF118290">
    <property type="entry name" value="WRKY DNA-binding domain"/>
    <property type="match status" value="1"/>
</dbReference>
<organism evidence="8 9">
    <name type="scientific">Digitaria exilis</name>
    <dbReference type="NCBI Taxonomy" id="1010633"/>
    <lineage>
        <taxon>Eukaryota</taxon>
        <taxon>Viridiplantae</taxon>
        <taxon>Streptophyta</taxon>
        <taxon>Embryophyta</taxon>
        <taxon>Tracheophyta</taxon>
        <taxon>Spermatophyta</taxon>
        <taxon>Magnoliopsida</taxon>
        <taxon>Liliopsida</taxon>
        <taxon>Poales</taxon>
        <taxon>Poaceae</taxon>
        <taxon>PACMAD clade</taxon>
        <taxon>Panicoideae</taxon>
        <taxon>Panicodae</taxon>
        <taxon>Paniceae</taxon>
        <taxon>Anthephorinae</taxon>
        <taxon>Digitaria</taxon>
    </lineage>
</organism>
<dbReference type="PANTHER" id="PTHR31221">
    <property type="entry name" value="WRKY TRANSCRIPTION FACTOR PROTEIN 1-RELATED"/>
    <property type="match status" value="1"/>
</dbReference>
<accession>A0A835B5Y6</accession>
<keyword evidence="9" id="KW-1185">Reference proteome</keyword>
<keyword evidence="5" id="KW-0539">Nucleus</keyword>
<feature type="compositionally biased region" description="Polar residues" evidence="6">
    <location>
        <begin position="45"/>
        <end position="70"/>
    </location>
</feature>
<evidence type="ECO:0000256" key="5">
    <source>
        <dbReference type="ARBA" id="ARBA00023242"/>
    </source>
</evidence>
<keyword evidence="2" id="KW-0805">Transcription regulation</keyword>
<feature type="domain" description="WRKY" evidence="7">
    <location>
        <begin position="1"/>
        <end position="58"/>
    </location>
</feature>
<evidence type="ECO:0000313" key="8">
    <source>
        <dbReference type="EMBL" id="KAF8689657.1"/>
    </source>
</evidence>
<comment type="caution">
    <text evidence="8">The sequence shown here is derived from an EMBL/GenBank/DDBJ whole genome shotgun (WGS) entry which is preliminary data.</text>
</comment>
<dbReference type="SMART" id="SM00774">
    <property type="entry name" value="WRKY"/>
    <property type="match status" value="1"/>
</dbReference>